<dbReference type="InterPro" id="IPR034149">
    <property type="entry name" value="TOPRIM_TopoI"/>
</dbReference>
<dbReference type="GO" id="GO:0003677">
    <property type="term" value="F:DNA binding"/>
    <property type="evidence" value="ECO:0007669"/>
    <property type="project" value="UniProtKB-KW"/>
</dbReference>
<dbReference type="PANTHER" id="PTHR42785">
    <property type="entry name" value="DNA TOPOISOMERASE, TYPE IA, CORE"/>
    <property type="match status" value="1"/>
</dbReference>
<evidence type="ECO:0000259" key="12">
    <source>
        <dbReference type="PROSITE" id="PS52039"/>
    </source>
</evidence>
<dbReference type="RefSeq" id="WP_132383128.1">
    <property type="nucleotide sequence ID" value="NZ_DAIPCY010000012.1"/>
</dbReference>
<reference evidence="13 14" key="1">
    <citation type="submission" date="2019-03" db="EMBL/GenBank/DDBJ databases">
        <title>Genomic Encyclopedia of Type Strains, Phase IV (KMG-IV): sequencing the most valuable type-strain genomes for metagenomic binning, comparative biology and taxonomic classification.</title>
        <authorList>
            <person name="Goeker M."/>
        </authorList>
    </citation>
    <scope>NUCLEOTIDE SEQUENCE [LARGE SCALE GENOMIC DNA]</scope>
    <source>
        <strain evidence="13 14">DSM 29489</strain>
    </source>
</reference>
<dbReference type="InterPro" id="IPR003601">
    <property type="entry name" value="Topo_IA_2"/>
</dbReference>
<dbReference type="Gene3D" id="1.10.460.10">
    <property type="entry name" value="Topoisomerase I, domain 2"/>
    <property type="match status" value="1"/>
</dbReference>
<evidence type="ECO:0000256" key="2">
    <source>
        <dbReference type="ARBA" id="ARBA00009446"/>
    </source>
</evidence>
<feature type="site" description="Interaction with DNA" evidence="10">
    <location>
        <position position="155"/>
    </location>
</feature>
<evidence type="ECO:0000256" key="9">
    <source>
        <dbReference type="ARBA" id="ARBA00023235"/>
    </source>
</evidence>
<evidence type="ECO:0000256" key="1">
    <source>
        <dbReference type="ARBA" id="ARBA00000213"/>
    </source>
</evidence>
<evidence type="ECO:0000256" key="6">
    <source>
        <dbReference type="ARBA" id="ARBA00022842"/>
    </source>
</evidence>
<dbReference type="GO" id="GO:0008270">
    <property type="term" value="F:zinc ion binding"/>
    <property type="evidence" value="ECO:0007669"/>
    <property type="project" value="UniProtKB-KW"/>
</dbReference>
<comment type="similarity">
    <text evidence="2 10">Belongs to the type IA topoisomerase family.</text>
</comment>
<dbReference type="NCBIfam" id="TIGR01051">
    <property type="entry name" value="topA_bact"/>
    <property type="match status" value="1"/>
</dbReference>
<dbReference type="OrthoDB" id="9804262at2"/>
<dbReference type="PROSITE" id="PS50880">
    <property type="entry name" value="TOPRIM"/>
    <property type="match status" value="1"/>
</dbReference>
<feature type="site" description="Interaction with DNA" evidence="10">
    <location>
        <position position="148"/>
    </location>
</feature>
<dbReference type="InterPro" id="IPR003602">
    <property type="entry name" value="Topo_IA_DNA-bd_dom"/>
</dbReference>
<comment type="subunit">
    <text evidence="10">Monomer.</text>
</comment>
<sequence length="690" mass="78197">MARYLVIVESPAKVKTIKKFLGSRYSVAASNGHVRDLPKSQLGIDIENDFEPKYITIRGKGDILANLRKEAKKADKVYLATDPDREGEAISWHLAAALKLDDKKMNRITFNEITKKAVKSSLKTPREIDMNLVDAQQARRVLDRMVGYRISPVLWAKVKRGLSAGRVQSVALRLVADREAEIDAFIPEEYWTLDVILKVKGEKRPLTARFYGTDKQKKAIASQEELDKIIKAIDKEDYKITDIKKGERIRRAPFPFTTSTLQQEAAKALNFGTQKTMRIAQQLYEGIDIKGNGTVGVITYLRTDSTRISEEADESARQYIENNYGKEYLSEGSGPKKTEKKIQDAHEAIRPTDISRTPASLKDSLSRDQFRLYQLIWKRFTASRMQPAKYETVSVKIGAGAYRFTVATSKIIFEGFRTVYTEADEEKEESNVLVNGLNMDTQLAKDKFDAKQHFTQPPAHFTEATLVKTLEELGIGRPSTYAPTISTILGRRYVTKEAKNLYITEIGEVVNNIMKHSFSSIVDENFTANMEGLLDMVAEGKIPWKEVIRNFYPDLNEAVEIAEKELESVKIEDEVTDVICEECGRHMVIKYGPHGKFLACPGFPECKNTKPYLEKIGVPCPLCGKEVVIRKTKKGRRYYGCEDNPECEFMSWQKPSKEKCPECGSYLVEKGNKLVCANEKCGYVRNLKKS</sequence>
<keyword evidence="4" id="KW-0863">Zinc-finger</keyword>
<comment type="caution">
    <text evidence="13">The sequence shown here is derived from an EMBL/GenBank/DDBJ whole genome shotgun (WGS) entry which is preliminary data.</text>
</comment>
<dbReference type="EMBL" id="SLZZ01000026">
    <property type="protein sequence ID" value="TCS75999.1"/>
    <property type="molecule type" value="Genomic_DNA"/>
</dbReference>
<dbReference type="InterPro" id="IPR013497">
    <property type="entry name" value="Topo_IA_cen"/>
</dbReference>
<protein>
    <recommendedName>
        <fullName evidence="10">DNA topoisomerase 1</fullName>
        <ecNumber evidence="10">5.6.2.1</ecNumber>
    </recommendedName>
    <alternativeName>
        <fullName evidence="10">DNA topoisomerase I</fullName>
    </alternativeName>
</protein>
<evidence type="ECO:0000256" key="10">
    <source>
        <dbReference type="HAMAP-Rule" id="MF_00952"/>
    </source>
</evidence>
<dbReference type="GO" id="GO:0006265">
    <property type="term" value="P:DNA topological change"/>
    <property type="evidence" value="ECO:0007669"/>
    <property type="project" value="UniProtKB-UniRule"/>
</dbReference>
<feature type="region of interest" description="Interaction with DNA" evidence="10">
    <location>
        <begin position="163"/>
        <end position="168"/>
    </location>
</feature>
<dbReference type="Proteomes" id="UP000295726">
    <property type="component" value="Unassembled WGS sequence"/>
</dbReference>
<keyword evidence="14" id="KW-1185">Reference proteome</keyword>
<feature type="domain" description="Topo IA-type catalytic" evidence="12">
    <location>
        <begin position="129"/>
        <end position="559"/>
    </location>
</feature>
<dbReference type="EC" id="5.6.2.1" evidence="10"/>
<dbReference type="Gene3D" id="1.10.290.10">
    <property type="entry name" value="Topoisomerase I, domain 4"/>
    <property type="match status" value="1"/>
</dbReference>
<dbReference type="InterPro" id="IPR028612">
    <property type="entry name" value="Topoisom_1_IA"/>
</dbReference>
<accession>A0A4R3K212</accession>
<feature type="site" description="Interaction with DNA" evidence="10">
    <location>
        <position position="143"/>
    </location>
</feature>
<evidence type="ECO:0000313" key="14">
    <source>
        <dbReference type="Proteomes" id="UP000295726"/>
    </source>
</evidence>
<dbReference type="CDD" id="cd00186">
    <property type="entry name" value="TOP1Ac"/>
    <property type="match status" value="1"/>
</dbReference>
<evidence type="ECO:0000259" key="11">
    <source>
        <dbReference type="PROSITE" id="PS50880"/>
    </source>
</evidence>
<comment type="catalytic activity">
    <reaction evidence="1 10">
        <text>ATP-independent breakage of single-stranded DNA, followed by passage and rejoining.</text>
        <dbReference type="EC" id="5.6.2.1"/>
    </reaction>
</comment>
<dbReference type="Pfam" id="PF01396">
    <property type="entry name" value="Zn_ribbon_Top1"/>
    <property type="match status" value="3"/>
</dbReference>
<dbReference type="SUPFAM" id="SSF56712">
    <property type="entry name" value="Prokaryotic type I DNA topoisomerase"/>
    <property type="match status" value="1"/>
</dbReference>
<dbReference type="AlphaFoldDB" id="A0A4R3K212"/>
<dbReference type="Pfam" id="PF01751">
    <property type="entry name" value="Toprim"/>
    <property type="match status" value="1"/>
</dbReference>
<feature type="site" description="Interaction with DNA" evidence="10">
    <location>
        <position position="140"/>
    </location>
</feature>
<dbReference type="HAMAP" id="MF_00952">
    <property type="entry name" value="Topoisom_1_prok"/>
    <property type="match status" value="1"/>
</dbReference>
<dbReference type="PRINTS" id="PR00417">
    <property type="entry name" value="PRTPISMRASEI"/>
</dbReference>
<evidence type="ECO:0000256" key="8">
    <source>
        <dbReference type="ARBA" id="ARBA00023125"/>
    </source>
</evidence>
<dbReference type="InterPro" id="IPR006171">
    <property type="entry name" value="TOPRIM_dom"/>
</dbReference>
<dbReference type="SMART" id="SM00493">
    <property type="entry name" value="TOPRIM"/>
    <property type="match status" value="1"/>
</dbReference>
<dbReference type="Gene3D" id="3.40.50.140">
    <property type="match status" value="1"/>
</dbReference>
<dbReference type="SUPFAM" id="SSF57783">
    <property type="entry name" value="Zinc beta-ribbon"/>
    <property type="match status" value="1"/>
</dbReference>
<proteinExistence type="inferred from homology"/>
<gene>
    <name evidence="10" type="primary">topA</name>
    <name evidence="13" type="ORF">EDD59_12639</name>
</gene>
<organism evidence="13 14">
    <name type="scientific">Muricomes intestini</name>
    <dbReference type="NCBI Taxonomy" id="1796634"/>
    <lineage>
        <taxon>Bacteria</taxon>
        <taxon>Bacillati</taxon>
        <taxon>Bacillota</taxon>
        <taxon>Clostridia</taxon>
        <taxon>Lachnospirales</taxon>
        <taxon>Lachnospiraceae</taxon>
        <taxon>Muricomes</taxon>
    </lineage>
</organism>
<evidence type="ECO:0000256" key="4">
    <source>
        <dbReference type="ARBA" id="ARBA00022771"/>
    </source>
</evidence>
<feature type="site" description="Interaction with DNA" evidence="10">
    <location>
        <position position="33"/>
    </location>
</feature>
<dbReference type="CDD" id="cd03363">
    <property type="entry name" value="TOPRIM_TopoIA_TopoI"/>
    <property type="match status" value="1"/>
</dbReference>
<dbReference type="InterPro" id="IPR000380">
    <property type="entry name" value="Topo_IA"/>
</dbReference>
<dbReference type="InterPro" id="IPR013824">
    <property type="entry name" value="Topo_IA_cen_sub1"/>
</dbReference>
<comment type="function">
    <text evidence="10">Releases the supercoiling and torsional tension of DNA, which is introduced during the DNA replication and transcription, by transiently cleaving and rejoining one strand of the DNA duplex. Introduces a single-strand break via transesterification at a target site in duplex DNA. The scissile phosphodiester is attacked by the catalytic tyrosine of the enzyme, resulting in the formation of a DNA-(5'-phosphotyrosyl)-enzyme intermediate and the expulsion of a 3'-OH DNA strand. The free DNA strand then undergoes passage around the unbroken strand, thus removing DNA supercoils. Finally, in the religation step, the DNA 3'-OH attacks the covalent intermediate to expel the active-site tyrosine and restore the DNA phosphodiester backbone.</text>
</comment>
<feature type="site" description="Interaction with DNA" evidence="10">
    <location>
        <position position="491"/>
    </location>
</feature>
<dbReference type="InterPro" id="IPR013498">
    <property type="entry name" value="Topo_IA_Znf"/>
</dbReference>
<evidence type="ECO:0000256" key="7">
    <source>
        <dbReference type="ARBA" id="ARBA00023029"/>
    </source>
</evidence>
<dbReference type="PROSITE" id="PS52039">
    <property type="entry name" value="TOPO_IA_2"/>
    <property type="match status" value="1"/>
</dbReference>
<feature type="site" description="Interaction with DNA" evidence="10">
    <location>
        <position position="302"/>
    </location>
</feature>
<keyword evidence="5" id="KW-0862">Zinc</keyword>
<feature type="domain" description="Toprim" evidence="11">
    <location>
        <begin position="3"/>
        <end position="113"/>
    </location>
</feature>
<keyword evidence="7 10" id="KW-0799">Topoisomerase</keyword>
<dbReference type="PROSITE" id="PS00396">
    <property type="entry name" value="TOPO_IA_1"/>
    <property type="match status" value="1"/>
</dbReference>
<keyword evidence="9 10" id="KW-0413">Isomerase</keyword>
<name>A0A4R3K212_9FIRM</name>
<feature type="active site" description="O-(5'-phospho-DNA)-tyrosine intermediate" evidence="10">
    <location>
        <position position="300"/>
    </location>
</feature>
<keyword evidence="3" id="KW-0479">Metal-binding</keyword>
<evidence type="ECO:0000313" key="13">
    <source>
        <dbReference type="EMBL" id="TCS75999.1"/>
    </source>
</evidence>
<dbReference type="InterPro" id="IPR013825">
    <property type="entry name" value="Topo_IA_cen_sub2"/>
</dbReference>
<keyword evidence="6" id="KW-0460">Magnesium</keyword>
<dbReference type="InterPro" id="IPR023406">
    <property type="entry name" value="Topo_IA_AS"/>
</dbReference>
<dbReference type="SMART" id="SM00436">
    <property type="entry name" value="TOP1Bc"/>
    <property type="match status" value="1"/>
</dbReference>
<dbReference type="GO" id="GO:0003917">
    <property type="term" value="F:DNA topoisomerase type I (single strand cut, ATP-independent) activity"/>
    <property type="evidence" value="ECO:0007669"/>
    <property type="project" value="UniProtKB-UniRule"/>
</dbReference>
<evidence type="ECO:0000256" key="3">
    <source>
        <dbReference type="ARBA" id="ARBA00022723"/>
    </source>
</evidence>
<dbReference type="SMART" id="SM00437">
    <property type="entry name" value="TOP1Ac"/>
    <property type="match status" value="1"/>
</dbReference>
<dbReference type="InterPro" id="IPR005733">
    <property type="entry name" value="TopoI_bac-type"/>
</dbReference>
<feature type="site" description="Interaction with DNA" evidence="10">
    <location>
        <position position="139"/>
    </location>
</feature>
<evidence type="ECO:0000256" key="5">
    <source>
        <dbReference type="ARBA" id="ARBA00022833"/>
    </source>
</evidence>
<dbReference type="InterPro" id="IPR013826">
    <property type="entry name" value="Topo_IA_cen_sub3"/>
</dbReference>
<dbReference type="Gene3D" id="3.30.65.10">
    <property type="entry name" value="Bacterial Topoisomerase I, domain 1"/>
    <property type="match status" value="2"/>
</dbReference>
<dbReference type="PANTHER" id="PTHR42785:SF1">
    <property type="entry name" value="DNA TOPOISOMERASE"/>
    <property type="match status" value="1"/>
</dbReference>
<keyword evidence="8 10" id="KW-0238">DNA-binding</keyword>
<dbReference type="GO" id="GO:0005694">
    <property type="term" value="C:chromosome"/>
    <property type="evidence" value="ECO:0007669"/>
    <property type="project" value="InterPro"/>
</dbReference>
<dbReference type="Pfam" id="PF01131">
    <property type="entry name" value="Topoisom_bac"/>
    <property type="match status" value="1"/>
</dbReference>
<dbReference type="InterPro" id="IPR023405">
    <property type="entry name" value="Topo_IA_core_domain"/>
</dbReference>
<dbReference type="Gene3D" id="2.70.20.10">
    <property type="entry name" value="Topoisomerase I, domain 3"/>
    <property type="match status" value="1"/>
</dbReference>